<dbReference type="AlphaFoldDB" id="A0A1S1ML04"/>
<keyword evidence="4 6" id="KW-1133">Transmembrane helix</keyword>
<feature type="transmembrane region" description="Helical" evidence="6">
    <location>
        <begin position="178"/>
        <end position="197"/>
    </location>
</feature>
<dbReference type="GO" id="GO:0016020">
    <property type="term" value="C:membrane"/>
    <property type="evidence" value="ECO:0007669"/>
    <property type="project" value="UniProtKB-SubCell"/>
</dbReference>
<organism evidence="8 9">
    <name type="scientific">Pseudoalteromonas amylolytica</name>
    <dbReference type="NCBI Taxonomy" id="1859457"/>
    <lineage>
        <taxon>Bacteria</taxon>
        <taxon>Pseudomonadati</taxon>
        <taxon>Pseudomonadota</taxon>
        <taxon>Gammaproteobacteria</taxon>
        <taxon>Alteromonadales</taxon>
        <taxon>Pseudoalteromonadaceae</taxon>
        <taxon>Pseudoalteromonas</taxon>
    </lineage>
</organism>
<feature type="transmembrane region" description="Helical" evidence="6">
    <location>
        <begin position="90"/>
        <end position="107"/>
    </location>
</feature>
<dbReference type="PANTHER" id="PTHR32322:SF2">
    <property type="entry name" value="EAMA DOMAIN-CONTAINING PROTEIN"/>
    <property type="match status" value="1"/>
</dbReference>
<dbReference type="Pfam" id="PF00892">
    <property type="entry name" value="EamA"/>
    <property type="match status" value="2"/>
</dbReference>
<dbReference type="RefSeq" id="WP_070986579.1">
    <property type="nucleotide sequence ID" value="NZ_MKJU01000030.1"/>
</dbReference>
<protein>
    <recommendedName>
        <fullName evidence="7">EamA domain-containing protein</fullName>
    </recommendedName>
</protein>
<dbReference type="EMBL" id="MKJU01000030">
    <property type="protein sequence ID" value="OHU88667.1"/>
    <property type="molecule type" value="Genomic_DNA"/>
</dbReference>
<evidence type="ECO:0000256" key="6">
    <source>
        <dbReference type="SAM" id="Phobius"/>
    </source>
</evidence>
<feature type="transmembrane region" description="Helical" evidence="6">
    <location>
        <begin position="65"/>
        <end position="84"/>
    </location>
</feature>
<feature type="transmembrane region" description="Helical" evidence="6">
    <location>
        <begin position="264"/>
        <end position="282"/>
    </location>
</feature>
<evidence type="ECO:0000256" key="2">
    <source>
        <dbReference type="ARBA" id="ARBA00007362"/>
    </source>
</evidence>
<feature type="transmembrane region" description="Helical" evidence="6">
    <location>
        <begin position="119"/>
        <end position="139"/>
    </location>
</feature>
<dbReference type="SUPFAM" id="SSF103481">
    <property type="entry name" value="Multidrug resistance efflux transporter EmrE"/>
    <property type="match status" value="2"/>
</dbReference>
<comment type="subcellular location">
    <subcellularLocation>
        <location evidence="1">Membrane</location>
        <topology evidence="1">Multi-pass membrane protein</topology>
    </subcellularLocation>
</comment>
<evidence type="ECO:0000313" key="8">
    <source>
        <dbReference type="EMBL" id="OHU88667.1"/>
    </source>
</evidence>
<feature type="transmembrane region" description="Helical" evidence="6">
    <location>
        <begin position="209"/>
        <end position="229"/>
    </location>
</feature>
<feature type="domain" description="EamA" evidence="7">
    <location>
        <begin position="9"/>
        <end position="134"/>
    </location>
</feature>
<proteinExistence type="inferred from homology"/>
<reference evidence="8 9" key="1">
    <citation type="submission" date="2016-09" db="EMBL/GenBank/DDBJ databases">
        <title>Pseudoalteromonas amylolytica sp. nov., isolated from the surface seawater.</title>
        <authorList>
            <person name="Wu Y.-H."/>
            <person name="Cheng H."/>
            <person name="Jin X.-B."/>
            <person name="Wang C.-S."/>
            <person name="Xu X.-W."/>
        </authorList>
    </citation>
    <scope>NUCLEOTIDE SEQUENCE [LARGE SCALE GENOMIC DNA]</scope>
    <source>
        <strain evidence="8 9">JW1</strain>
    </source>
</reference>
<accession>A0A1S1ML04</accession>
<evidence type="ECO:0000256" key="5">
    <source>
        <dbReference type="ARBA" id="ARBA00023136"/>
    </source>
</evidence>
<comment type="caution">
    <text evidence="8">The sequence shown here is derived from an EMBL/GenBank/DDBJ whole genome shotgun (WGS) entry which is preliminary data.</text>
</comment>
<feature type="transmembrane region" description="Helical" evidence="6">
    <location>
        <begin position="145"/>
        <end position="166"/>
    </location>
</feature>
<dbReference type="OrthoDB" id="9776210at2"/>
<dbReference type="InterPro" id="IPR037185">
    <property type="entry name" value="EmrE-like"/>
</dbReference>
<sequence length="302" mass="32597">MPVQASYLFVILVWSTTPLGIVWSSETIAPTLSVLMRMSIALILAGLVVAIGNIRVPWHRRACTLYMYSALGIFGGMLLSYIAAQTVPSGVISLIFGIAPILSGLLAQKLLGEAKFTPIKVFALLLALCGLYLICAAQIQQLDLAPMGLCLVFLAVCCFSLSGVLIKRVKVAIHPMATTFGALLFVTPMFALVWWIVDGTLAIEQWQMKSVWSTVYLGVVGSLLGFLAYFHVLQKLPASTVALTTLITPGFAIALGAWLNNEVITGSLLLGAVIIISSLALFQFGEQLKWFTPQCDQAKSDR</sequence>
<evidence type="ECO:0000259" key="7">
    <source>
        <dbReference type="Pfam" id="PF00892"/>
    </source>
</evidence>
<comment type="similarity">
    <text evidence="2">Belongs to the EamA transporter family.</text>
</comment>
<dbReference type="Proteomes" id="UP000179786">
    <property type="component" value="Unassembled WGS sequence"/>
</dbReference>
<dbReference type="InterPro" id="IPR000620">
    <property type="entry name" value="EamA_dom"/>
</dbReference>
<keyword evidence="5 6" id="KW-0472">Membrane</keyword>
<dbReference type="STRING" id="1859457.BET10_17710"/>
<feature type="transmembrane region" description="Helical" evidence="6">
    <location>
        <begin position="236"/>
        <end position="258"/>
    </location>
</feature>
<evidence type="ECO:0000256" key="4">
    <source>
        <dbReference type="ARBA" id="ARBA00022989"/>
    </source>
</evidence>
<evidence type="ECO:0000256" key="1">
    <source>
        <dbReference type="ARBA" id="ARBA00004141"/>
    </source>
</evidence>
<keyword evidence="3 6" id="KW-0812">Transmembrane</keyword>
<evidence type="ECO:0000313" key="9">
    <source>
        <dbReference type="Proteomes" id="UP000179786"/>
    </source>
</evidence>
<keyword evidence="9" id="KW-1185">Reference proteome</keyword>
<feature type="domain" description="EamA" evidence="7">
    <location>
        <begin position="147"/>
        <end position="281"/>
    </location>
</feature>
<dbReference type="PANTHER" id="PTHR32322">
    <property type="entry name" value="INNER MEMBRANE TRANSPORTER"/>
    <property type="match status" value="1"/>
</dbReference>
<evidence type="ECO:0000256" key="3">
    <source>
        <dbReference type="ARBA" id="ARBA00022692"/>
    </source>
</evidence>
<gene>
    <name evidence="8" type="ORF">BET10_17710</name>
</gene>
<name>A0A1S1ML04_9GAMM</name>
<dbReference type="InterPro" id="IPR050638">
    <property type="entry name" value="AA-Vitamin_Transporters"/>
</dbReference>
<feature type="transmembrane region" description="Helical" evidence="6">
    <location>
        <begin position="34"/>
        <end position="53"/>
    </location>
</feature>